<proteinExistence type="predicted"/>
<reference evidence="2 3" key="1">
    <citation type="submission" date="2024-04" db="EMBL/GenBank/DDBJ databases">
        <title>Luteolibacter sp. isolated from soil.</title>
        <authorList>
            <person name="An J."/>
        </authorList>
    </citation>
    <scope>NUCLEOTIDE SEQUENCE [LARGE SCALE GENOMIC DNA]</scope>
    <source>
        <strain evidence="2 3">Y139</strain>
    </source>
</reference>
<keyword evidence="1" id="KW-0732">Signal</keyword>
<evidence type="ECO:0008006" key="4">
    <source>
        <dbReference type="Google" id="ProtNLM"/>
    </source>
</evidence>
<organism evidence="2 3">
    <name type="scientific">Luteolibacter soli</name>
    <dbReference type="NCBI Taxonomy" id="3135280"/>
    <lineage>
        <taxon>Bacteria</taxon>
        <taxon>Pseudomonadati</taxon>
        <taxon>Verrucomicrobiota</taxon>
        <taxon>Verrucomicrobiia</taxon>
        <taxon>Verrucomicrobiales</taxon>
        <taxon>Verrucomicrobiaceae</taxon>
        <taxon>Luteolibacter</taxon>
    </lineage>
</organism>
<keyword evidence="3" id="KW-1185">Reference proteome</keyword>
<evidence type="ECO:0000313" key="2">
    <source>
        <dbReference type="EMBL" id="MEK7951946.1"/>
    </source>
</evidence>
<protein>
    <recommendedName>
        <fullName evidence="4">SnoaL-like domain-containing protein</fullName>
    </recommendedName>
</protein>
<name>A0ABU9AXV4_9BACT</name>
<accession>A0ABU9AXV4</accession>
<feature type="chain" id="PRO_5046631202" description="SnoaL-like domain-containing protein" evidence="1">
    <location>
        <begin position="19"/>
        <end position="161"/>
    </location>
</feature>
<comment type="caution">
    <text evidence="2">The sequence shown here is derived from an EMBL/GenBank/DDBJ whole genome shotgun (WGS) entry which is preliminary data.</text>
</comment>
<evidence type="ECO:0000256" key="1">
    <source>
        <dbReference type="SAM" id="SignalP"/>
    </source>
</evidence>
<evidence type="ECO:0000313" key="3">
    <source>
        <dbReference type="Proteomes" id="UP001371305"/>
    </source>
</evidence>
<feature type="signal peptide" evidence="1">
    <location>
        <begin position="1"/>
        <end position="18"/>
    </location>
</feature>
<sequence>MKLITLLPFVVPMAGSLAAGLTEDQVMKCLQSVTLASNSCKAEACLETMPTAGFELVLVETKERQHIDRAQMKEIIESFYRSIDTATYVYGLAIESISLAADGSASVEMRVSEVFRDKESGELRSRRYREKLTMVEEKGRVVITRSEMDAAQTTKLAGPGK</sequence>
<dbReference type="Proteomes" id="UP001371305">
    <property type="component" value="Unassembled WGS sequence"/>
</dbReference>
<dbReference type="EMBL" id="JBBUKT010000005">
    <property type="protein sequence ID" value="MEK7951946.1"/>
    <property type="molecule type" value="Genomic_DNA"/>
</dbReference>
<gene>
    <name evidence="2" type="ORF">WKV53_15630</name>
</gene>